<protein>
    <submittedName>
        <fullName evidence="1">Titin isoform N2-A</fullName>
    </submittedName>
</protein>
<gene>
    <name evidence="1" type="ORF">COLO4_35896</name>
</gene>
<evidence type="ECO:0000313" key="2">
    <source>
        <dbReference type="Proteomes" id="UP000187203"/>
    </source>
</evidence>
<reference evidence="2" key="1">
    <citation type="submission" date="2013-09" db="EMBL/GenBank/DDBJ databases">
        <title>Corchorus olitorius genome sequencing.</title>
        <authorList>
            <person name="Alam M."/>
            <person name="Haque M.S."/>
            <person name="Islam M.S."/>
            <person name="Emdad E.M."/>
            <person name="Islam M.M."/>
            <person name="Ahmed B."/>
            <person name="Halim A."/>
            <person name="Hossen Q.M.M."/>
            <person name="Hossain M.Z."/>
            <person name="Ahmed R."/>
            <person name="Khan M.M."/>
            <person name="Islam R."/>
            <person name="Rashid M.M."/>
            <person name="Khan S.A."/>
            <person name="Rahman M.S."/>
            <person name="Alam M."/>
            <person name="Yahiya A.S."/>
            <person name="Khan M.S."/>
            <person name="Azam M.S."/>
            <person name="Haque T."/>
            <person name="Lashkar M.Z.H."/>
            <person name="Akhand A.I."/>
            <person name="Morshed G."/>
            <person name="Roy S."/>
            <person name="Uddin K.S."/>
            <person name="Rabeya T."/>
            <person name="Hossain A.S."/>
            <person name="Chowdhury A."/>
            <person name="Snigdha A.R."/>
            <person name="Mortoza M.S."/>
            <person name="Matin S.A."/>
            <person name="Hoque S.M.E."/>
            <person name="Islam M.K."/>
            <person name="Roy D.K."/>
            <person name="Haider R."/>
            <person name="Moosa M.M."/>
            <person name="Elias S.M."/>
            <person name="Hasan A.M."/>
            <person name="Jahan S."/>
            <person name="Shafiuddin M."/>
            <person name="Mahmood N."/>
            <person name="Shommy N.S."/>
        </authorList>
    </citation>
    <scope>NUCLEOTIDE SEQUENCE [LARGE SCALE GENOMIC DNA]</scope>
    <source>
        <strain evidence="2">cv. O-4</strain>
    </source>
</reference>
<organism evidence="1 2">
    <name type="scientific">Corchorus olitorius</name>
    <dbReference type="NCBI Taxonomy" id="93759"/>
    <lineage>
        <taxon>Eukaryota</taxon>
        <taxon>Viridiplantae</taxon>
        <taxon>Streptophyta</taxon>
        <taxon>Embryophyta</taxon>
        <taxon>Tracheophyta</taxon>
        <taxon>Spermatophyta</taxon>
        <taxon>Magnoliopsida</taxon>
        <taxon>eudicotyledons</taxon>
        <taxon>Gunneridae</taxon>
        <taxon>Pentapetalae</taxon>
        <taxon>rosids</taxon>
        <taxon>malvids</taxon>
        <taxon>Malvales</taxon>
        <taxon>Malvaceae</taxon>
        <taxon>Grewioideae</taxon>
        <taxon>Apeibeae</taxon>
        <taxon>Corchorus</taxon>
    </lineage>
</organism>
<dbReference type="AlphaFoldDB" id="A0A1R3GC70"/>
<proteinExistence type="predicted"/>
<dbReference type="EMBL" id="AWUE01022881">
    <property type="protein sequence ID" value="OMO55661.1"/>
    <property type="molecule type" value="Genomic_DNA"/>
</dbReference>
<name>A0A1R3GC70_9ROSI</name>
<sequence>MGFSLPKYFGKREREGKRTTYLKIGVIGPPEFPIGKLGFDFGKGRSREV</sequence>
<comment type="caution">
    <text evidence="1">The sequence shown here is derived from an EMBL/GenBank/DDBJ whole genome shotgun (WGS) entry which is preliminary data.</text>
</comment>
<dbReference type="Proteomes" id="UP000187203">
    <property type="component" value="Unassembled WGS sequence"/>
</dbReference>
<keyword evidence="2" id="KW-1185">Reference proteome</keyword>
<accession>A0A1R3GC70</accession>
<evidence type="ECO:0000313" key="1">
    <source>
        <dbReference type="EMBL" id="OMO55661.1"/>
    </source>
</evidence>